<evidence type="ECO:0000313" key="3">
    <source>
        <dbReference type="Proteomes" id="UP000249239"/>
    </source>
</evidence>
<feature type="compositionally biased region" description="Basic and acidic residues" evidence="1">
    <location>
        <begin position="265"/>
        <end position="276"/>
    </location>
</feature>
<dbReference type="RefSeq" id="WP_111444829.1">
    <property type="nucleotide sequence ID" value="NZ_QKZK01000007.1"/>
</dbReference>
<evidence type="ECO:0000313" key="2">
    <source>
        <dbReference type="EMBL" id="PZX18086.1"/>
    </source>
</evidence>
<protein>
    <submittedName>
        <fullName evidence="2">Uncharacterized protein</fullName>
    </submittedName>
</protein>
<accession>A0A2W7NXT3</accession>
<evidence type="ECO:0000256" key="1">
    <source>
        <dbReference type="SAM" id="MobiDB-lite"/>
    </source>
</evidence>
<feature type="compositionally biased region" description="Basic and acidic residues" evidence="1">
    <location>
        <begin position="132"/>
        <end position="147"/>
    </location>
</feature>
<sequence length="286" mass="32484">MTYIERINMFWVLHEGNQYSTTEIALYFYLMKVANICGWPDSFKRNNAKICSDLGVSFKTLANARNRLKQTNAIDFKTTNGAANVSYTFGEFTRVSAEVEEEVKTLGKFTKVSAKVSAEVRAEVGAEVGDELNKRKEERLDKKKEEPPSSPKGELFPEEDNETKEMTPAPKKKKKAEVLDKSFIPTAYLALVEDWIAYRKTIGKPYKTQFGLTQFVKKLVEISGDNLIKAKQIVEHAKGKEWQDVYPINQDKKQGAQRAGQILQPKDETHKSDLLKRFNNGNTSSN</sequence>
<dbReference type="AlphaFoldDB" id="A0A2W7NXT3"/>
<feature type="region of interest" description="Disordered" evidence="1">
    <location>
        <begin position="250"/>
        <end position="286"/>
    </location>
</feature>
<dbReference type="Proteomes" id="UP000249239">
    <property type="component" value="Unassembled WGS sequence"/>
</dbReference>
<feature type="region of interest" description="Disordered" evidence="1">
    <location>
        <begin position="132"/>
        <end position="176"/>
    </location>
</feature>
<reference evidence="2 3" key="1">
    <citation type="submission" date="2018-06" db="EMBL/GenBank/DDBJ databases">
        <title>Genomic Encyclopedia of Archaeal and Bacterial Type Strains, Phase II (KMG-II): from individual species to whole genera.</title>
        <authorList>
            <person name="Goeker M."/>
        </authorList>
    </citation>
    <scope>NUCLEOTIDE SEQUENCE [LARGE SCALE GENOMIC DNA]</scope>
    <source>
        <strain evidence="2 3">DSM 6779</strain>
    </source>
</reference>
<dbReference type="EMBL" id="QKZK01000007">
    <property type="protein sequence ID" value="PZX18086.1"/>
    <property type="molecule type" value="Genomic_DNA"/>
</dbReference>
<keyword evidence="3" id="KW-1185">Reference proteome</keyword>
<organism evidence="2 3">
    <name type="scientific">Breznakibacter xylanolyticus</name>
    <dbReference type="NCBI Taxonomy" id="990"/>
    <lineage>
        <taxon>Bacteria</taxon>
        <taxon>Pseudomonadati</taxon>
        <taxon>Bacteroidota</taxon>
        <taxon>Bacteroidia</taxon>
        <taxon>Marinilabiliales</taxon>
        <taxon>Marinilabiliaceae</taxon>
        <taxon>Breznakibacter</taxon>
    </lineage>
</organism>
<name>A0A2W7NXT3_9BACT</name>
<proteinExistence type="predicted"/>
<comment type="caution">
    <text evidence="2">The sequence shown here is derived from an EMBL/GenBank/DDBJ whole genome shotgun (WGS) entry which is preliminary data.</text>
</comment>
<gene>
    <name evidence="2" type="ORF">LX69_01123</name>
</gene>
<dbReference type="OrthoDB" id="1442826at2"/>